<feature type="transmembrane region" description="Helical" evidence="2">
    <location>
        <begin position="20"/>
        <end position="41"/>
    </location>
</feature>
<evidence type="ECO:0000256" key="1">
    <source>
        <dbReference type="SAM" id="Coils"/>
    </source>
</evidence>
<evidence type="ECO:0000313" key="4">
    <source>
        <dbReference type="Proteomes" id="UP000177751"/>
    </source>
</evidence>
<keyword evidence="2" id="KW-1133">Transmembrane helix</keyword>
<keyword evidence="2" id="KW-0472">Membrane</keyword>
<gene>
    <name evidence="3" type="ORF">A2401_02365</name>
</gene>
<protein>
    <recommendedName>
        <fullName evidence="5">Cell division protein FtsL</fullName>
    </recommendedName>
</protein>
<dbReference type="Proteomes" id="UP000177751">
    <property type="component" value="Unassembled WGS sequence"/>
</dbReference>
<evidence type="ECO:0000313" key="3">
    <source>
        <dbReference type="EMBL" id="OGZ85574.1"/>
    </source>
</evidence>
<feature type="coiled-coil region" evidence="1">
    <location>
        <begin position="36"/>
        <end position="77"/>
    </location>
</feature>
<evidence type="ECO:0000256" key="2">
    <source>
        <dbReference type="SAM" id="Phobius"/>
    </source>
</evidence>
<evidence type="ECO:0008006" key="5">
    <source>
        <dbReference type="Google" id="ProtNLM"/>
    </source>
</evidence>
<dbReference type="InterPro" id="IPR007060">
    <property type="entry name" value="FtsL/DivIC"/>
</dbReference>
<sequence>MVADFSKKQNREKEDILFKTFVGIFLVVFLLLIFANVRLYLRKKELTDQVKNYSEQISKIQESSKKLEEQIANSEDKDYIEKVAREEANMQKSGEKAISFIMPEQDDNANQQGNNFWNNVWQKIKYFFK</sequence>
<dbReference type="STRING" id="1802229.A2401_02365"/>
<comment type="caution">
    <text evidence="3">The sequence shown here is derived from an EMBL/GenBank/DDBJ whole genome shotgun (WGS) entry which is preliminary data.</text>
</comment>
<keyword evidence="1" id="KW-0175">Coiled coil</keyword>
<dbReference type="Pfam" id="PF04977">
    <property type="entry name" value="DivIC"/>
    <property type="match status" value="1"/>
</dbReference>
<dbReference type="AlphaFoldDB" id="A0A1G2JEL9"/>
<name>A0A1G2JEL9_9BACT</name>
<keyword evidence="2" id="KW-0812">Transmembrane</keyword>
<accession>A0A1G2JEL9</accession>
<dbReference type="EMBL" id="MHPP01000001">
    <property type="protein sequence ID" value="OGZ85574.1"/>
    <property type="molecule type" value="Genomic_DNA"/>
</dbReference>
<organism evidence="3 4">
    <name type="scientific">Candidatus Staskawiczbacteria bacterium RIFOXYC1_FULL_38_18</name>
    <dbReference type="NCBI Taxonomy" id="1802229"/>
    <lineage>
        <taxon>Bacteria</taxon>
        <taxon>Candidatus Staskawicziibacteriota</taxon>
    </lineage>
</organism>
<proteinExistence type="predicted"/>
<reference evidence="3 4" key="1">
    <citation type="journal article" date="2016" name="Nat. Commun.">
        <title>Thousands of microbial genomes shed light on interconnected biogeochemical processes in an aquifer system.</title>
        <authorList>
            <person name="Anantharaman K."/>
            <person name="Brown C.T."/>
            <person name="Hug L.A."/>
            <person name="Sharon I."/>
            <person name="Castelle C.J."/>
            <person name="Probst A.J."/>
            <person name="Thomas B.C."/>
            <person name="Singh A."/>
            <person name="Wilkins M.J."/>
            <person name="Karaoz U."/>
            <person name="Brodie E.L."/>
            <person name="Williams K.H."/>
            <person name="Hubbard S.S."/>
            <person name="Banfield J.F."/>
        </authorList>
    </citation>
    <scope>NUCLEOTIDE SEQUENCE [LARGE SCALE GENOMIC DNA]</scope>
</reference>